<organism evidence="1 2">
    <name type="scientific">Pararge aegeria aegeria</name>
    <dbReference type="NCBI Taxonomy" id="348720"/>
    <lineage>
        <taxon>Eukaryota</taxon>
        <taxon>Metazoa</taxon>
        <taxon>Ecdysozoa</taxon>
        <taxon>Arthropoda</taxon>
        <taxon>Hexapoda</taxon>
        <taxon>Insecta</taxon>
        <taxon>Pterygota</taxon>
        <taxon>Neoptera</taxon>
        <taxon>Endopterygota</taxon>
        <taxon>Lepidoptera</taxon>
        <taxon>Glossata</taxon>
        <taxon>Ditrysia</taxon>
        <taxon>Papilionoidea</taxon>
        <taxon>Nymphalidae</taxon>
        <taxon>Satyrinae</taxon>
        <taxon>Satyrini</taxon>
        <taxon>Parargina</taxon>
        <taxon>Pararge</taxon>
    </lineage>
</organism>
<dbReference type="AlphaFoldDB" id="A0A8S4RMD3"/>
<evidence type="ECO:0000313" key="1">
    <source>
        <dbReference type="EMBL" id="CAH2238086.1"/>
    </source>
</evidence>
<keyword evidence="2" id="KW-1185">Reference proteome</keyword>
<reference evidence="1" key="1">
    <citation type="submission" date="2022-03" db="EMBL/GenBank/DDBJ databases">
        <authorList>
            <person name="Lindestad O."/>
        </authorList>
    </citation>
    <scope>NUCLEOTIDE SEQUENCE</scope>
</reference>
<evidence type="ECO:0000313" key="2">
    <source>
        <dbReference type="Proteomes" id="UP000838756"/>
    </source>
</evidence>
<comment type="caution">
    <text evidence="1">The sequence shown here is derived from an EMBL/GenBank/DDBJ whole genome shotgun (WGS) entry which is preliminary data.</text>
</comment>
<accession>A0A8S4RMD3</accession>
<name>A0A8S4RMD3_9NEOP</name>
<protein>
    <submittedName>
        <fullName evidence="1">Jg18469 protein</fullName>
    </submittedName>
</protein>
<gene>
    <name evidence="1" type="primary">jg18469</name>
    <name evidence="1" type="ORF">PAEG_LOCUS15239</name>
</gene>
<dbReference type="Proteomes" id="UP000838756">
    <property type="component" value="Unassembled WGS sequence"/>
</dbReference>
<sequence>MANQAAAAALFVCSSGSRRCGGRIQDVRRNFSTLRRRVCGAALQPLPPLPTPHLLPRRTIATLIPRSDIARPRTDAARRYISINSAIDFRR</sequence>
<dbReference type="EMBL" id="CAKXAJ010025321">
    <property type="protein sequence ID" value="CAH2238086.1"/>
    <property type="molecule type" value="Genomic_DNA"/>
</dbReference>
<proteinExistence type="predicted"/>